<evidence type="ECO:0000313" key="1">
    <source>
        <dbReference type="EMBL" id="RIY35397.1"/>
    </source>
</evidence>
<reference evidence="1 2" key="1">
    <citation type="submission" date="2017-08" db="EMBL/GenBank/DDBJ databases">
        <title>Capnocytophaga canis 17-158 assembly.</title>
        <authorList>
            <person name="Gulvik C.A."/>
        </authorList>
    </citation>
    <scope>NUCLEOTIDE SEQUENCE [LARGE SCALE GENOMIC DNA]</scope>
    <source>
        <strain evidence="1 2">17-158</strain>
    </source>
</reference>
<protein>
    <recommendedName>
        <fullName evidence="3">DUF1573 domain-containing protein</fullName>
    </recommendedName>
</protein>
<dbReference type="AlphaFoldDB" id="A0A3A1YH81"/>
<comment type="caution">
    <text evidence="1">The sequence shown here is derived from an EMBL/GenBank/DDBJ whole genome shotgun (WGS) entry which is preliminary data.</text>
</comment>
<dbReference type="InterPro" id="IPR011467">
    <property type="entry name" value="DUF1573"/>
</dbReference>
<proteinExistence type="predicted"/>
<organism evidence="1 2">
    <name type="scientific">Capnocytophaga canis</name>
    <dbReference type="NCBI Taxonomy" id="1848903"/>
    <lineage>
        <taxon>Bacteria</taxon>
        <taxon>Pseudomonadati</taxon>
        <taxon>Bacteroidota</taxon>
        <taxon>Flavobacteriia</taxon>
        <taxon>Flavobacteriales</taxon>
        <taxon>Flavobacteriaceae</taxon>
        <taxon>Capnocytophaga</taxon>
    </lineage>
</organism>
<dbReference type="Proteomes" id="UP000265497">
    <property type="component" value="Unassembled WGS sequence"/>
</dbReference>
<evidence type="ECO:0000313" key="2">
    <source>
        <dbReference type="Proteomes" id="UP000265497"/>
    </source>
</evidence>
<gene>
    <name evidence="1" type="ORF">CKY20_10400</name>
</gene>
<dbReference type="InterPro" id="IPR013783">
    <property type="entry name" value="Ig-like_fold"/>
</dbReference>
<dbReference type="EMBL" id="NSDI01000012">
    <property type="protein sequence ID" value="RIY35397.1"/>
    <property type="molecule type" value="Genomic_DNA"/>
</dbReference>
<dbReference type="Pfam" id="PF07610">
    <property type="entry name" value="DUF1573"/>
    <property type="match status" value="1"/>
</dbReference>
<dbReference type="RefSeq" id="WP_119653039.1">
    <property type="nucleotide sequence ID" value="NZ_NSDI01000012.1"/>
</dbReference>
<dbReference type="Gene3D" id="2.60.40.10">
    <property type="entry name" value="Immunoglobulins"/>
    <property type="match status" value="1"/>
</dbReference>
<name>A0A3A1YH81_9FLAO</name>
<accession>A0A3A1YH81</accession>
<dbReference type="PROSITE" id="PS51257">
    <property type="entry name" value="PROKAR_LIPOPROTEIN"/>
    <property type="match status" value="1"/>
</dbReference>
<evidence type="ECO:0008006" key="3">
    <source>
        <dbReference type="Google" id="ProtNLM"/>
    </source>
</evidence>
<sequence length="144" mass="16401">MSYKYFLIFLFLLISCQEKKTKTGSVKQASRSVEYEVSEGVLEPKRNRIKIQNVKKGERLVQRFILSNTGTEMVRILGNDASCNCTEVLISKKEIQPTDTISVQMIIETSDKEVGNHNVNTVLTTNGKQKFYNLEIDFTVVTND</sequence>